<proteinExistence type="predicted"/>
<dbReference type="SUPFAM" id="SSF55785">
    <property type="entry name" value="PYP-like sensor domain (PAS domain)"/>
    <property type="match status" value="1"/>
</dbReference>
<gene>
    <name evidence="1" type="ORF">LR3_02800</name>
</gene>
<dbReference type="EMBL" id="JOSX01000020">
    <property type="protein sequence ID" value="KEK14742.1"/>
    <property type="molecule type" value="Genomic_DNA"/>
</dbReference>
<evidence type="ECO:0000313" key="1">
    <source>
        <dbReference type="EMBL" id="KEK14742.1"/>
    </source>
</evidence>
<sequence length="140" mass="16210">MTDINLKGGKLSIEQLNTIFETIPVEFDFIDENDTIHWSSANRHRLFKRTDADLGKHVLEVHPGHSQNHVKQVLHDMHSGDRDSISIMIKHHGQPVNIAFYALRDDQNKYLGCIEVTQDVSKQQTKGSFWRNIMQVLHKK</sequence>
<dbReference type="Proteomes" id="UP000027731">
    <property type="component" value="Unassembled WGS sequence"/>
</dbReference>
<dbReference type="AlphaFoldDB" id="A0A073JNK2"/>
<organism evidence="1 2">
    <name type="scientific">Limosilactobacillus reuteri</name>
    <name type="common">Lactobacillus reuteri</name>
    <dbReference type="NCBI Taxonomy" id="1598"/>
    <lineage>
        <taxon>Bacteria</taxon>
        <taxon>Bacillati</taxon>
        <taxon>Bacillota</taxon>
        <taxon>Bacilli</taxon>
        <taxon>Lactobacillales</taxon>
        <taxon>Lactobacillaceae</taxon>
        <taxon>Limosilactobacillus</taxon>
    </lineage>
</organism>
<name>A0A073JNK2_LIMRT</name>
<evidence type="ECO:0000313" key="2">
    <source>
        <dbReference type="Proteomes" id="UP000027731"/>
    </source>
</evidence>
<evidence type="ECO:0008006" key="3">
    <source>
        <dbReference type="Google" id="ProtNLM"/>
    </source>
</evidence>
<dbReference type="Pfam" id="PF13596">
    <property type="entry name" value="PAS_10"/>
    <property type="match status" value="1"/>
</dbReference>
<dbReference type="Gene3D" id="3.30.450.20">
    <property type="entry name" value="PAS domain"/>
    <property type="match status" value="1"/>
</dbReference>
<dbReference type="PATRIC" id="fig|1598.90.peg.1920"/>
<protein>
    <recommendedName>
        <fullName evidence="3">PAS domain-containing protein</fullName>
    </recommendedName>
</protein>
<comment type="caution">
    <text evidence="1">The sequence shown here is derived from an EMBL/GenBank/DDBJ whole genome shotgun (WGS) entry which is preliminary data.</text>
</comment>
<dbReference type="InterPro" id="IPR035965">
    <property type="entry name" value="PAS-like_dom_sf"/>
</dbReference>
<reference evidence="1 2" key="1">
    <citation type="submission" date="2014-06" db="EMBL/GenBank/DDBJ databases">
        <title>Genetic determinant of reutericyclin biosynthesis of Lactobacillus reuteri.</title>
        <authorList>
            <person name="Lin X."/>
            <person name="Duar R."/>
            <person name="Walter J."/>
            <person name="Gaenzle M."/>
        </authorList>
    </citation>
    <scope>NUCLEOTIDE SEQUENCE [LARGE SCALE GENOMIC DNA]</scope>
    <source>
        <strain evidence="1 2">LTH2584</strain>
    </source>
</reference>
<accession>A0A073JNK2</accession>